<proteinExistence type="predicted"/>
<dbReference type="Proteomes" id="UP001142400">
    <property type="component" value="Unassembled WGS sequence"/>
</dbReference>
<evidence type="ECO:0000313" key="2">
    <source>
        <dbReference type="Proteomes" id="UP001142400"/>
    </source>
</evidence>
<keyword evidence="2" id="KW-1185">Reference proteome</keyword>
<name>A0A9X2LYI0_STRMQ</name>
<dbReference type="EMBL" id="JANIIC010000027">
    <property type="protein sequence ID" value="MCQ8831833.1"/>
    <property type="molecule type" value="Genomic_DNA"/>
</dbReference>
<gene>
    <name evidence="1" type="ORF">NQU54_22855</name>
</gene>
<dbReference type="AlphaFoldDB" id="A0A9X2LYI0"/>
<protein>
    <submittedName>
        <fullName evidence="1">Uncharacterized protein</fullName>
    </submittedName>
</protein>
<accession>A0A9X2LYI0</accession>
<organism evidence="1 2">
    <name type="scientific">Streptomyces malaysiensis subsp. samsunensis</name>
    <dbReference type="NCBI Taxonomy" id="459658"/>
    <lineage>
        <taxon>Bacteria</taxon>
        <taxon>Bacillati</taxon>
        <taxon>Actinomycetota</taxon>
        <taxon>Actinomycetes</taxon>
        <taxon>Kitasatosporales</taxon>
        <taxon>Streptomycetaceae</taxon>
        <taxon>Streptomyces</taxon>
        <taxon>Streptomyces violaceusniger group</taxon>
    </lineage>
</organism>
<dbReference type="RefSeq" id="WP_257632712.1">
    <property type="nucleotide sequence ID" value="NZ_JANIIC010000027.1"/>
</dbReference>
<sequence>MTTDQAIRDAKARWQRRRRRLIGYGQWQPFTNAEPVRAHVRAIQAADMSVKNIAAATGVTVSTLDYLLYGDEEHTQPANIRTEAAQTLLAYWPTLDDYFDGAIINATGTNRRLRALAAIGWPARAIHQHIDFVTISTIERARFNPRVRARLARAVRDHYNHASVQKPEDHGISAWVASRTRNAAAQYGWEDPGAWDEDTIDDPQAQPDWTGHCGTDHGWWLHSLNHIPTCQRCETAHQEWLKALGPVSHSERFAALGKARAAASSRGADLADEARELLDLGYSHDAAAESLGITKDHLRQTLKRHPDGYQEAA</sequence>
<evidence type="ECO:0000313" key="1">
    <source>
        <dbReference type="EMBL" id="MCQ8831833.1"/>
    </source>
</evidence>
<comment type="caution">
    <text evidence="1">The sequence shown here is derived from an EMBL/GenBank/DDBJ whole genome shotgun (WGS) entry which is preliminary data.</text>
</comment>
<reference evidence="1" key="1">
    <citation type="submission" date="2022-06" db="EMBL/GenBank/DDBJ databases">
        <title>WGS of actinobacteria.</title>
        <authorList>
            <person name="Thawai C."/>
        </authorList>
    </citation>
    <scope>NUCLEOTIDE SEQUENCE</scope>
    <source>
        <strain evidence="1">DSM 42010</strain>
    </source>
</reference>